<protein>
    <submittedName>
        <fullName evidence="2">Uncharacterized protein</fullName>
    </submittedName>
</protein>
<keyword evidence="1" id="KW-0472">Membrane</keyword>
<name>A0A9N8KPW5_CHRIL</name>
<keyword evidence="1" id="KW-1133">Transmembrane helix</keyword>
<keyword evidence="1" id="KW-0812">Transmembrane</keyword>
<evidence type="ECO:0000256" key="1">
    <source>
        <dbReference type="SAM" id="Phobius"/>
    </source>
</evidence>
<sequence length="117" mass="13792">MKNVYARHAARVALLERHSAKLHDDMRSIAREAEHRSVEHTKLVPYTLLYHQSLAQASVARVHFYYCAVSTTTTTSFYYYYYYYLLLAFTTTIYIYILYVYIYTIRLSSITAACNMT</sequence>
<evidence type="ECO:0000313" key="2">
    <source>
        <dbReference type="EMBL" id="CAD0195404.1"/>
    </source>
</evidence>
<organism evidence="2 3">
    <name type="scientific">Chrysodeixis includens</name>
    <name type="common">Soybean looper</name>
    <name type="synonym">Pseudoplusia includens</name>
    <dbReference type="NCBI Taxonomy" id="689277"/>
    <lineage>
        <taxon>Eukaryota</taxon>
        <taxon>Metazoa</taxon>
        <taxon>Ecdysozoa</taxon>
        <taxon>Arthropoda</taxon>
        <taxon>Hexapoda</taxon>
        <taxon>Insecta</taxon>
        <taxon>Pterygota</taxon>
        <taxon>Neoptera</taxon>
        <taxon>Endopterygota</taxon>
        <taxon>Lepidoptera</taxon>
        <taxon>Glossata</taxon>
        <taxon>Ditrysia</taxon>
        <taxon>Noctuoidea</taxon>
        <taxon>Noctuidae</taxon>
        <taxon>Plusiinae</taxon>
        <taxon>Chrysodeixis</taxon>
    </lineage>
</organism>
<evidence type="ECO:0000313" key="3">
    <source>
        <dbReference type="Proteomes" id="UP001154114"/>
    </source>
</evidence>
<dbReference type="Proteomes" id="UP001154114">
    <property type="component" value="Chromosome 3"/>
</dbReference>
<accession>A0A9N8KPW5</accession>
<dbReference type="AlphaFoldDB" id="A0A9N8KPW5"/>
<gene>
    <name evidence="2" type="ORF">CINC_LOCUS9359</name>
</gene>
<dbReference type="EMBL" id="LR824006">
    <property type="protein sequence ID" value="CAD0195404.1"/>
    <property type="molecule type" value="Genomic_DNA"/>
</dbReference>
<proteinExistence type="predicted"/>
<dbReference type="OrthoDB" id="7461054at2759"/>
<feature type="transmembrane region" description="Helical" evidence="1">
    <location>
        <begin position="81"/>
        <end position="102"/>
    </location>
</feature>
<keyword evidence="3" id="KW-1185">Reference proteome</keyword>
<reference evidence="2" key="1">
    <citation type="submission" date="2021-12" db="EMBL/GenBank/DDBJ databases">
        <authorList>
            <person name="King R."/>
        </authorList>
    </citation>
    <scope>NUCLEOTIDE SEQUENCE</scope>
</reference>